<reference evidence="7 8" key="1">
    <citation type="submission" date="2016-10" db="EMBL/GenBank/DDBJ databases">
        <authorList>
            <person name="de Groot N.N."/>
        </authorList>
    </citation>
    <scope>NUCLEOTIDE SEQUENCE [LARGE SCALE GENOMIC DNA]</scope>
    <source>
        <strain evidence="7 8">DSM 22220</strain>
    </source>
</reference>
<feature type="transmembrane region" description="Helical" evidence="6">
    <location>
        <begin position="34"/>
        <end position="53"/>
    </location>
</feature>
<dbReference type="GO" id="GO:0005886">
    <property type="term" value="C:plasma membrane"/>
    <property type="evidence" value="ECO:0007669"/>
    <property type="project" value="UniProtKB-SubCell"/>
</dbReference>
<accession>A0A1G7H3V5</accession>
<dbReference type="Pfam" id="PF02653">
    <property type="entry name" value="BPD_transp_2"/>
    <property type="match status" value="1"/>
</dbReference>
<name>A0A1G7H3V5_9RHOB</name>
<keyword evidence="4 6" id="KW-1133">Transmembrane helix</keyword>
<proteinExistence type="predicted"/>
<dbReference type="PANTHER" id="PTHR32196">
    <property type="entry name" value="ABC TRANSPORTER PERMEASE PROTEIN YPHD-RELATED-RELATED"/>
    <property type="match status" value="1"/>
</dbReference>
<organism evidence="7 8">
    <name type="scientific">Paracoccus isoporae</name>
    <dbReference type="NCBI Taxonomy" id="591205"/>
    <lineage>
        <taxon>Bacteria</taxon>
        <taxon>Pseudomonadati</taxon>
        <taxon>Pseudomonadota</taxon>
        <taxon>Alphaproteobacteria</taxon>
        <taxon>Rhodobacterales</taxon>
        <taxon>Paracoccaceae</taxon>
        <taxon>Paracoccus</taxon>
    </lineage>
</organism>
<dbReference type="RefSeq" id="WP_090525615.1">
    <property type="nucleotide sequence ID" value="NZ_FNAH01000017.1"/>
</dbReference>
<dbReference type="Proteomes" id="UP000199344">
    <property type="component" value="Unassembled WGS sequence"/>
</dbReference>
<protein>
    <submittedName>
        <fullName evidence="7">Ribose transport system permease protein</fullName>
    </submittedName>
</protein>
<dbReference type="PANTHER" id="PTHR32196:SF72">
    <property type="entry name" value="RIBOSE IMPORT PERMEASE PROTEIN RBSC"/>
    <property type="match status" value="1"/>
</dbReference>
<feature type="transmembrane region" description="Helical" evidence="6">
    <location>
        <begin position="297"/>
        <end position="314"/>
    </location>
</feature>
<evidence type="ECO:0000313" key="7">
    <source>
        <dbReference type="EMBL" id="SDE94964.1"/>
    </source>
</evidence>
<feature type="transmembrane region" description="Helical" evidence="6">
    <location>
        <begin position="233"/>
        <end position="254"/>
    </location>
</feature>
<feature type="transmembrane region" description="Helical" evidence="6">
    <location>
        <begin position="118"/>
        <end position="140"/>
    </location>
</feature>
<dbReference type="CDD" id="cd06579">
    <property type="entry name" value="TM_PBP1_transp_AraH_like"/>
    <property type="match status" value="1"/>
</dbReference>
<evidence type="ECO:0000256" key="2">
    <source>
        <dbReference type="ARBA" id="ARBA00022475"/>
    </source>
</evidence>
<dbReference type="EMBL" id="FNAH01000017">
    <property type="protein sequence ID" value="SDE94964.1"/>
    <property type="molecule type" value="Genomic_DNA"/>
</dbReference>
<feature type="transmembrane region" description="Helical" evidence="6">
    <location>
        <begin position="266"/>
        <end position="285"/>
    </location>
</feature>
<feature type="transmembrane region" description="Helical" evidence="6">
    <location>
        <begin position="147"/>
        <end position="166"/>
    </location>
</feature>
<dbReference type="STRING" id="591205.SAMN05421538_1178"/>
<comment type="subcellular location">
    <subcellularLocation>
        <location evidence="1">Cell membrane</location>
        <topology evidence="1">Multi-pass membrane protein</topology>
    </subcellularLocation>
</comment>
<keyword evidence="2" id="KW-1003">Cell membrane</keyword>
<feature type="transmembrane region" description="Helical" evidence="6">
    <location>
        <begin position="65"/>
        <end position="83"/>
    </location>
</feature>
<evidence type="ECO:0000256" key="5">
    <source>
        <dbReference type="ARBA" id="ARBA00023136"/>
    </source>
</evidence>
<keyword evidence="5 6" id="KW-0472">Membrane</keyword>
<evidence type="ECO:0000256" key="3">
    <source>
        <dbReference type="ARBA" id="ARBA00022692"/>
    </source>
</evidence>
<dbReference type="InterPro" id="IPR001851">
    <property type="entry name" value="ABC_transp_permease"/>
</dbReference>
<keyword evidence="3 6" id="KW-0812">Transmembrane</keyword>
<dbReference type="OrthoDB" id="6844941at2"/>
<evidence type="ECO:0000256" key="4">
    <source>
        <dbReference type="ARBA" id="ARBA00022989"/>
    </source>
</evidence>
<feature type="transmembrane region" description="Helical" evidence="6">
    <location>
        <begin position="193"/>
        <end position="212"/>
    </location>
</feature>
<sequence>MTSVMHEDGPRGAAGMKRNGNASMRRLIAEGAKGPIGLVAALVVLIVVFSFLNPRFASIENLQNVLFQVSVPLILVVGATLVIQMGSIDLSVEGIMGAAGMAWILLSPNTRTMIDLGMWAWLIALGLGLSLGLMTGVIYAKLKVPSFVVSLGTWYVGLGIAILLYGNNSLPSLTSDALARWPTGLTLGLPHSFWLAAGVLLFGLLISNYTNLGRGLMAIGNNEPIARTSGMPVNVYKIGAFAIAGLLGGLAGILATMQLGSGSTDIGFGQLFVGIPAAVIGGTALGGGEGGMTRSALGVFLLIILNNGLVLAGVDPDYQSGVFGLILLIAIIAVAWPERGRLKVAK</sequence>
<dbReference type="AlphaFoldDB" id="A0A1G7H3V5"/>
<evidence type="ECO:0000256" key="6">
    <source>
        <dbReference type="SAM" id="Phobius"/>
    </source>
</evidence>
<feature type="transmembrane region" description="Helical" evidence="6">
    <location>
        <begin position="320"/>
        <end position="337"/>
    </location>
</feature>
<keyword evidence="8" id="KW-1185">Reference proteome</keyword>
<evidence type="ECO:0000256" key="1">
    <source>
        <dbReference type="ARBA" id="ARBA00004651"/>
    </source>
</evidence>
<dbReference type="GO" id="GO:0022857">
    <property type="term" value="F:transmembrane transporter activity"/>
    <property type="evidence" value="ECO:0007669"/>
    <property type="project" value="InterPro"/>
</dbReference>
<gene>
    <name evidence="7" type="ORF">SAMN05421538_1178</name>
</gene>
<evidence type="ECO:0000313" key="8">
    <source>
        <dbReference type="Proteomes" id="UP000199344"/>
    </source>
</evidence>